<feature type="domain" description="N-acetyltransferase" evidence="1">
    <location>
        <begin position="68"/>
        <end position="211"/>
    </location>
</feature>
<dbReference type="PANTHER" id="PTHR43441">
    <property type="entry name" value="RIBOSOMAL-PROTEIN-SERINE ACETYLTRANSFERASE"/>
    <property type="match status" value="1"/>
</dbReference>
<dbReference type="PANTHER" id="PTHR43441:SF2">
    <property type="entry name" value="FAMILY ACETYLTRANSFERASE, PUTATIVE (AFU_ORTHOLOGUE AFUA_7G00850)-RELATED"/>
    <property type="match status" value="1"/>
</dbReference>
<dbReference type="Gene3D" id="3.40.630.30">
    <property type="match status" value="1"/>
</dbReference>
<dbReference type="Proteomes" id="UP000679312">
    <property type="component" value="Chromosome"/>
</dbReference>
<dbReference type="Pfam" id="PF13302">
    <property type="entry name" value="Acetyltransf_3"/>
    <property type="match status" value="1"/>
</dbReference>
<evidence type="ECO:0000313" key="3">
    <source>
        <dbReference type="Proteomes" id="UP000679312"/>
    </source>
</evidence>
<dbReference type="EMBL" id="CP053881">
    <property type="protein sequence ID" value="QWL64340.1"/>
    <property type="molecule type" value="Genomic_DNA"/>
</dbReference>
<gene>
    <name evidence="2" type="ORF">HQ399_19890</name>
</gene>
<evidence type="ECO:0000259" key="1">
    <source>
        <dbReference type="PROSITE" id="PS51186"/>
    </source>
</evidence>
<evidence type="ECO:0000313" key="2">
    <source>
        <dbReference type="EMBL" id="QWL64340.1"/>
    </source>
</evidence>
<dbReference type="AlphaFoldDB" id="A0ABD7ETC4"/>
<dbReference type="FunFam" id="3.40.630.30:FF:000047">
    <property type="entry name" value="Acetyltransferase, GNAT family"/>
    <property type="match status" value="1"/>
</dbReference>
<dbReference type="SUPFAM" id="SSF55729">
    <property type="entry name" value="Acyl-CoA N-acyltransferases (Nat)"/>
    <property type="match status" value="1"/>
</dbReference>
<proteinExistence type="predicted"/>
<dbReference type="PROSITE" id="PS51186">
    <property type="entry name" value="GNAT"/>
    <property type="match status" value="1"/>
</dbReference>
<protein>
    <submittedName>
        <fullName evidence="2">GNAT family N-acetyltransferase</fullName>
    </submittedName>
</protein>
<dbReference type="InterPro" id="IPR051908">
    <property type="entry name" value="Ribosomal_N-acetyltransferase"/>
</dbReference>
<name>A0ABD7ETC4_AERJA</name>
<dbReference type="InterPro" id="IPR000182">
    <property type="entry name" value="GNAT_dom"/>
</dbReference>
<dbReference type="InterPro" id="IPR016181">
    <property type="entry name" value="Acyl_CoA_acyltransferase"/>
</dbReference>
<reference evidence="2 3" key="1">
    <citation type="journal article" date="2021" name="Front. Microbiol.">
        <title>Prevalence and Genetic Analysis of Chromosomal mcr-3/7 in Aeromonas From U.S. Animal-Derived Samples.</title>
        <authorList>
            <person name="Wang Y."/>
            <person name="Hou N."/>
            <person name="Rasooly R."/>
            <person name="Gu Y."/>
            <person name="He X."/>
        </authorList>
    </citation>
    <scope>NUCLEOTIDE SEQUENCE [LARGE SCALE GENOMIC DNA]</scope>
    <source>
        <strain evidence="2 3">4608</strain>
    </source>
</reference>
<organism evidence="2 3">
    <name type="scientific">Aeromonas jandaei</name>
    <dbReference type="NCBI Taxonomy" id="650"/>
    <lineage>
        <taxon>Bacteria</taxon>
        <taxon>Pseudomonadati</taxon>
        <taxon>Pseudomonadota</taxon>
        <taxon>Gammaproteobacteria</taxon>
        <taxon>Aeromonadales</taxon>
        <taxon>Aeromonadaceae</taxon>
        <taxon>Aeromonas</taxon>
    </lineage>
</organism>
<dbReference type="RefSeq" id="WP_215802126.1">
    <property type="nucleotide sequence ID" value="NZ_CP053881.1"/>
</dbReference>
<sequence>MALRSRSATSRASWPTRRCAVAAELNEFGQPVGPLVAGWDGARFPDAQLLEGWGCRCEPLDPARHEASLWQAFDEDDGSLWTYLTSGPFPSRTEWQGWLARMAAGRDPQFYAIVDTASERALGLASFLRIDPLAGSIEVGWLHFAPAMRRTRLATAAMALMMGRAFALGYRRYEWKCNALNLPSRQAALRLGFTFEGIFRQARIDKERSRDTAWFSVIDSEWPALQATLGRWLDDANFDQSGRQRLSLSALTAALRGN</sequence>
<accession>A0ABD7ETC4</accession>